<feature type="compositionally biased region" description="Acidic residues" evidence="10">
    <location>
        <begin position="587"/>
        <end position="602"/>
    </location>
</feature>
<dbReference type="Gene3D" id="3.30.450.200">
    <property type="match status" value="1"/>
</dbReference>
<comment type="subcellular location">
    <subcellularLocation>
        <location evidence="1">Cell membrane</location>
    </subcellularLocation>
    <subcellularLocation>
        <location evidence="2">Cytoplasm</location>
    </subcellularLocation>
</comment>
<feature type="domain" description="UDENN" evidence="11">
    <location>
        <begin position="16"/>
        <end position="537"/>
    </location>
</feature>
<dbReference type="InterPro" id="IPR057469">
    <property type="entry name" value="PH_MADD"/>
</dbReference>
<keyword evidence="5" id="KW-1003">Cell membrane</keyword>
<dbReference type="InterPro" id="IPR056574">
    <property type="entry name" value="Death_MADD"/>
</dbReference>
<organism evidence="12 13">
    <name type="scientific">Mizuhopecten yessoensis</name>
    <name type="common">Japanese scallop</name>
    <name type="synonym">Patinopecten yessoensis</name>
    <dbReference type="NCBI Taxonomy" id="6573"/>
    <lineage>
        <taxon>Eukaryota</taxon>
        <taxon>Metazoa</taxon>
        <taxon>Spiralia</taxon>
        <taxon>Lophotrochozoa</taxon>
        <taxon>Mollusca</taxon>
        <taxon>Bivalvia</taxon>
        <taxon>Autobranchia</taxon>
        <taxon>Pteriomorphia</taxon>
        <taxon>Pectinida</taxon>
        <taxon>Pectinoidea</taxon>
        <taxon>Pectinidae</taxon>
        <taxon>Mizuhopecten</taxon>
    </lineage>
</organism>
<evidence type="ECO:0000313" key="13">
    <source>
        <dbReference type="Proteomes" id="UP000242188"/>
    </source>
</evidence>
<accession>A0A210Q284</accession>
<feature type="region of interest" description="Disordered" evidence="10">
    <location>
        <begin position="1239"/>
        <end position="1269"/>
    </location>
</feature>
<feature type="region of interest" description="Disordered" evidence="10">
    <location>
        <begin position="643"/>
        <end position="690"/>
    </location>
</feature>
<feature type="region of interest" description="Disordered" evidence="10">
    <location>
        <begin position="849"/>
        <end position="919"/>
    </location>
</feature>
<feature type="compositionally biased region" description="Polar residues" evidence="10">
    <location>
        <begin position="1035"/>
        <end position="1053"/>
    </location>
</feature>
<feature type="region of interest" description="Disordered" evidence="10">
    <location>
        <begin position="731"/>
        <end position="758"/>
    </location>
</feature>
<dbReference type="OrthoDB" id="6282239at2759"/>
<name>A0A210Q284_MIZYE</name>
<dbReference type="InterPro" id="IPR005112">
    <property type="entry name" value="dDENN_dom"/>
</dbReference>
<dbReference type="Pfam" id="PF25328">
    <property type="entry name" value="PH_MADD"/>
    <property type="match status" value="1"/>
</dbReference>
<keyword evidence="13" id="KW-1185">Reference proteome</keyword>
<feature type="compositionally biased region" description="Low complexity" evidence="10">
    <location>
        <begin position="668"/>
        <end position="687"/>
    </location>
</feature>
<dbReference type="InterPro" id="IPR005113">
    <property type="entry name" value="uDENN_dom"/>
</dbReference>
<dbReference type="PANTHER" id="PTHR13008:SF7">
    <property type="entry name" value="MAP KINASE-ACTIVATING DEATH DOMAIN PROTEIN"/>
    <property type="match status" value="1"/>
</dbReference>
<keyword evidence="12" id="KW-0418">Kinase</keyword>
<evidence type="ECO:0000256" key="4">
    <source>
        <dbReference type="ARBA" id="ARBA00017868"/>
    </source>
</evidence>
<dbReference type="Pfam" id="PF03456">
    <property type="entry name" value="uDENN"/>
    <property type="match status" value="1"/>
</dbReference>
<evidence type="ECO:0000259" key="11">
    <source>
        <dbReference type="PROSITE" id="PS50211"/>
    </source>
</evidence>
<keyword evidence="8" id="KW-0053">Apoptosis</keyword>
<protein>
    <recommendedName>
        <fullName evidence="4">MAP kinase-activating death domain protein</fullName>
    </recommendedName>
</protein>
<evidence type="ECO:0000256" key="2">
    <source>
        <dbReference type="ARBA" id="ARBA00004496"/>
    </source>
</evidence>
<keyword evidence="6" id="KW-0963">Cytoplasm</keyword>
<dbReference type="STRING" id="6573.A0A210Q284"/>
<evidence type="ECO:0000256" key="9">
    <source>
        <dbReference type="ARBA" id="ARBA00023136"/>
    </source>
</evidence>
<evidence type="ECO:0000256" key="1">
    <source>
        <dbReference type="ARBA" id="ARBA00004236"/>
    </source>
</evidence>
<feature type="compositionally biased region" description="Low complexity" evidence="10">
    <location>
        <begin position="1054"/>
        <end position="1066"/>
    </location>
</feature>
<evidence type="ECO:0000256" key="8">
    <source>
        <dbReference type="ARBA" id="ARBA00022703"/>
    </source>
</evidence>
<dbReference type="Gene3D" id="3.40.50.11500">
    <property type="match status" value="1"/>
</dbReference>
<dbReference type="InterPro" id="IPR037516">
    <property type="entry name" value="Tripartite_DENN"/>
</dbReference>
<dbReference type="GO" id="GO:0016301">
    <property type="term" value="F:kinase activity"/>
    <property type="evidence" value="ECO:0007669"/>
    <property type="project" value="UniProtKB-KW"/>
</dbReference>
<dbReference type="GO" id="GO:0005886">
    <property type="term" value="C:plasma membrane"/>
    <property type="evidence" value="ECO:0007669"/>
    <property type="project" value="UniProtKB-SubCell"/>
</dbReference>
<feature type="compositionally biased region" description="Basic residues" evidence="10">
    <location>
        <begin position="1210"/>
        <end position="1219"/>
    </location>
</feature>
<feature type="compositionally biased region" description="Basic residues" evidence="10">
    <location>
        <begin position="138"/>
        <end position="148"/>
    </location>
</feature>
<dbReference type="PROSITE" id="PS50211">
    <property type="entry name" value="DENN"/>
    <property type="match status" value="1"/>
</dbReference>
<evidence type="ECO:0000256" key="6">
    <source>
        <dbReference type="ARBA" id="ARBA00022490"/>
    </source>
</evidence>
<feature type="compositionally biased region" description="Polar residues" evidence="10">
    <location>
        <begin position="849"/>
        <end position="864"/>
    </location>
</feature>
<evidence type="ECO:0000256" key="10">
    <source>
        <dbReference type="SAM" id="MobiDB-lite"/>
    </source>
</evidence>
<reference evidence="12 13" key="1">
    <citation type="journal article" date="2017" name="Nat. Ecol. Evol.">
        <title>Scallop genome provides insights into evolution of bilaterian karyotype and development.</title>
        <authorList>
            <person name="Wang S."/>
            <person name="Zhang J."/>
            <person name="Jiao W."/>
            <person name="Li J."/>
            <person name="Xun X."/>
            <person name="Sun Y."/>
            <person name="Guo X."/>
            <person name="Huan P."/>
            <person name="Dong B."/>
            <person name="Zhang L."/>
            <person name="Hu X."/>
            <person name="Sun X."/>
            <person name="Wang J."/>
            <person name="Zhao C."/>
            <person name="Wang Y."/>
            <person name="Wang D."/>
            <person name="Huang X."/>
            <person name="Wang R."/>
            <person name="Lv J."/>
            <person name="Li Y."/>
            <person name="Zhang Z."/>
            <person name="Liu B."/>
            <person name="Lu W."/>
            <person name="Hui Y."/>
            <person name="Liang J."/>
            <person name="Zhou Z."/>
            <person name="Hou R."/>
            <person name="Li X."/>
            <person name="Liu Y."/>
            <person name="Li H."/>
            <person name="Ning X."/>
            <person name="Lin Y."/>
            <person name="Zhao L."/>
            <person name="Xing Q."/>
            <person name="Dou J."/>
            <person name="Li Y."/>
            <person name="Mao J."/>
            <person name="Guo H."/>
            <person name="Dou H."/>
            <person name="Li T."/>
            <person name="Mu C."/>
            <person name="Jiang W."/>
            <person name="Fu Q."/>
            <person name="Fu X."/>
            <person name="Miao Y."/>
            <person name="Liu J."/>
            <person name="Yu Q."/>
            <person name="Li R."/>
            <person name="Liao H."/>
            <person name="Li X."/>
            <person name="Kong Y."/>
            <person name="Jiang Z."/>
            <person name="Chourrout D."/>
            <person name="Li R."/>
            <person name="Bao Z."/>
        </authorList>
    </citation>
    <scope>NUCLEOTIDE SEQUENCE [LARGE SCALE GENOMIC DNA]</scope>
    <source>
        <strain evidence="12 13">PY_sf001</strain>
    </source>
</reference>
<dbReference type="Pfam" id="PF23629">
    <property type="entry name" value="Death_MADD"/>
    <property type="match status" value="1"/>
</dbReference>
<proteinExistence type="inferred from homology"/>
<dbReference type="SMART" id="SM00801">
    <property type="entry name" value="dDENN"/>
    <property type="match status" value="1"/>
</dbReference>
<sequence>MLEHNTKYLCPRLVDYIIVVGSRHPNHNNNVAQTPELLRRYPLEDHHDFPLPPDIIFFCQPEGCISVGPKRMSLRETTSFVFTLTEKDSGLVRYGICVNFFRPIEKKYSEKSKSERFYGGNADGNTLGIGIESDGRQRSPRTSRRLKTAGRVRNNTLTSLCIVSHHPFFSTFRECMFILRKLIDSCHDRSCTKRIGGSRGSSRDTVWGVLTGQGTDNITGLVMHEVKEIETWILRLLSAPVPVPGKTRVEVQVLPKDLQPPLLFALPDHTRFSLIDFPLHLPLELLGVDTCLKVLAAIMLEYKVVMQSRDYNALSMSVMAFVTMLYPMEYMFPVIPLLPTCMSSAEQLLLAPTPYIIGVPASFLPYKNGFKVPDDVWLVDLDSNKMTMGKLEDIPPFPEPEGTMLKNHLRQALASMSMTPQPIKNLDALAQNPDTMKRRESFSSQTGFNPLIYGNDVDSVDVATRVAMIRFFNSANTLGNFTEHTRTLRLYPRPVVAFQMYSFLKSRPARTHFTARLARSQAVEYYAEWSLCPKNVVFLRVQTSVFDPLLIGDKPKWYAHQLQSLEFKVYDDNSSLAAAVTSSMDLISDDNPTDESGSDSDGAESTSSSYSSLSDFVTDMVNSEIDGDTLCFVPENQVLSVDESKVYTPPNKLHLPDTPVTTSDSAFSMQESDLSSSESSSPTYSREVPGSERLSHVLDNGVSHVSEPVPQVDNKVAQDFFKYDSGNVTPTSRCVVGRSDSVGSANSTPELPKRPSLQPLSRSINSAFEAYEKASLMDKNNLPLGVEGKGAPNGGSQPRPPNVQGLQTRHVSPGFKTIPTDKDNQSDRASTPSSLISTISNELNDMAQSASNTMSELFGSTRSPQSHHQKPTKPFAPLGNRKALVEKSGLVKHATPRKQKDSTKQTSSSDSRGASNSENQQFLKDIVTNVLDGQGVSWLKLGRIRRLMEDENYRNFMVSRLNKNLDKKLNDDTQHLEDASMTKQVFKGMMTLMKAIVHGLEHTYQNHGIGGMASAFMVLEIAHTHYWAKEIIQGTGSSNRSDTSVTPEINSPYGSHESLSSRSEGSPQKSESHSLHEEHMVAALGSPVLVNGEEFENIEIQSMSLHQGSVDAGHATVITTGRHPLQVDQNQNTAKSNTPNKCDIIITSGTGPSSESVMSSNSEVMHQMVKNKDLFADNGGKRFSVDSENSEASTLMSSSSETVGEDEGQRKKRINHHSIRSTLSDSEMEMSGMVNYTKRTRSPSTFSNKSSLSSGHRYPEGKMLSTSPLPLSPETSRMYLYEGLVTKDRSRLWDQMQFWEDVYLDAVAQERDIIGMDQGPGEMMERYNSLGDSEKKRLEQDEDRLLSTMLYNLASFMVMMRCNKQELRKKVRRLLGKSHIGLVYSQDVHTVLDLAMTMHGNEISLKPMGSRFMQKQSFTVHWGSDNSGDMLFMEVCDDCIILRSVMGAICDRWWYEKLVNMTYCPKTKVLCLWRKHGEKVQLNQFYTKKCRELYFCVKEAMEKAAARNNGKIAGPELGGEFPVQDLKSGQGGLLQVCMEGIGLLLANSKSFIELGRIKKCFTQKGGIFVLEEFDTKNRQVTLHKFKSRMANPIALMIHRIFAVQHAKMRSLTEQVAPESRHFAAQFLLAS</sequence>
<dbReference type="GO" id="GO:0005085">
    <property type="term" value="F:guanyl-nucleotide exchange factor activity"/>
    <property type="evidence" value="ECO:0007669"/>
    <property type="project" value="UniProtKB-KW"/>
</dbReference>
<evidence type="ECO:0000313" key="12">
    <source>
        <dbReference type="EMBL" id="OWF42868.1"/>
    </source>
</evidence>
<dbReference type="EMBL" id="NEDP02005208">
    <property type="protein sequence ID" value="OWF42868.1"/>
    <property type="molecule type" value="Genomic_DNA"/>
</dbReference>
<feature type="compositionally biased region" description="Low complexity" evidence="10">
    <location>
        <begin position="1190"/>
        <end position="1201"/>
    </location>
</feature>
<dbReference type="InterPro" id="IPR043153">
    <property type="entry name" value="DENN_C"/>
</dbReference>
<dbReference type="SMART" id="SM00800">
    <property type="entry name" value="uDENN"/>
    <property type="match status" value="1"/>
</dbReference>
<feature type="region of interest" description="Disordered" evidence="10">
    <location>
        <begin position="781"/>
        <end position="833"/>
    </location>
</feature>
<feature type="region of interest" description="Disordered" evidence="10">
    <location>
        <begin position="1035"/>
        <end position="1076"/>
    </location>
</feature>
<keyword evidence="9" id="KW-0472">Membrane</keyword>
<dbReference type="InterPro" id="IPR001194">
    <property type="entry name" value="cDENN_dom"/>
</dbReference>
<keyword evidence="7" id="KW-0344">Guanine-nucleotide releasing factor</keyword>
<dbReference type="GO" id="GO:0005829">
    <property type="term" value="C:cytosol"/>
    <property type="evidence" value="ECO:0007669"/>
    <property type="project" value="TreeGrafter"/>
</dbReference>
<dbReference type="GO" id="GO:0032483">
    <property type="term" value="P:regulation of Rab protein signal transduction"/>
    <property type="evidence" value="ECO:0007669"/>
    <property type="project" value="TreeGrafter"/>
</dbReference>
<dbReference type="FunFam" id="3.40.50.11500:FF:000002">
    <property type="entry name" value="MAP kinase-activating death domain protein-like Protein"/>
    <property type="match status" value="1"/>
</dbReference>
<dbReference type="InterPro" id="IPR039980">
    <property type="entry name" value="MADD"/>
</dbReference>
<feature type="region of interest" description="Disordered" evidence="10">
    <location>
        <begin position="128"/>
        <end position="148"/>
    </location>
</feature>
<feature type="region of interest" description="Disordered" evidence="10">
    <location>
        <begin position="585"/>
        <end position="611"/>
    </location>
</feature>
<keyword evidence="12" id="KW-0808">Transferase</keyword>
<dbReference type="SMART" id="SM00799">
    <property type="entry name" value="DENN"/>
    <property type="match status" value="1"/>
</dbReference>
<dbReference type="Pfam" id="PF02141">
    <property type="entry name" value="DENN"/>
    <property type="match status" value="1"/>
</dbReference>
<gene>
    <name evidence="12" type="ORF">KP79_PYT17866</name>
</gene>
<dbReference type="GO" id="GO:0042981">
    <property type="term" value="P:regulation of apoptotic process"/>
    <property type="evidence" value="ECO:0007669"/>
    <property type="project" value="TreeGrafter"/>
</dbReference>
<comment type="caution">
    <text evidence="12">The sequence shown here is derived from an EMBL/GenBank/DDBJ whole genome shotgun (WGS) entry which is preliminary data.</text>
</comment>
<evidence type="ECO:0000256" key="5">
    <source>
        <dbReference type="ARBA" id="ARBA00022475"/>
    </source>
</evidence>
<feature type="region of interest" description="Disordered" evidence="10">
    <location>
        <begin position="1180"/>
        <end position="1221"/>
    </location>
</feature>
<dbReference type="GO" id="GO:0006915">
    <property type="term" value="P:apoptotic process"/>
    <property type="evidence" value="ECO:0007669"/>
    <property type="project" value="UniProtKB-KW"/>
</dbReference>
<dbReference type="PANTHER" id="PTHR13008">
    <property type="entry name" value="MAP-KINASE ACTIVATING DEATH DOMAIN PROTEIN MADD /DENN/AEX-3 C.ELEGANS"/>
    <property type="match status" value="1"/>
</dbReference>
<dbReference type="Proteomes" id="UP000242188">
    <property type="component" value="Unassembled WGS sequence"/>
</dbReference>
<comment type="similarity">
    <text evidence="3">Belongs to the MADD family.</text>
</comment>
<evidence type="ECO:0000256" key="7">
    <source>
        <dbReference type="ARBA" id="ARBA00022658"/>
    </source>
</evidence>
<evidence type="ECO:0000256" key="3">
    <source>
        <dbReference type="ARBA" id="ARBA00005978"/>
    </source>
</evidence>
<feature type="compositionally biased region" description="Polar residues" evidence="10">
    <location>
        <begin position="1242"/>
        <end position="1254"/>
    </location>
</feature>